<dbReference type="AlphaFoldDB" id="A0A2G8KIB8"/>
<dbReference type="OrthoDB" id="8928145at2759"/>
<dbReference type="Proteomes" id="UP000230750">
    <property type="component" value="Unassembled WGS sequence"/>
</dbReference>
<accession>A0A2G8KIB8</accession>
<gene>
    <name evidence="2" type="ORF">BSL78_15407</name>
</gene>
<dbReference type="PANTHER" id="PTHR15703:SF3">
    <property type="entry name" value="GRANULE ASSOCIATED RAC AND RHOG EFFECTOR PROTEIN 1"/>
    <property type="match status" value="1"/>
</dbReference>
<name>A0A2G8KIB8_STIJA</name>
<dbReference type="InterPro" id="IPR043385">
    <property type="entry name" value="GARRE1"/>
</dbReference>
<feature type="region of interest" description="Disordered" evidence="1">
    <location>
        <begin position="14"/>
        <end position="52"/>
    </location>
</feature>
<evidence type="ECO:0000313" key="2">
    <source>
        <dbReference type="EMBL" id="PIK47738.1"/>
    </source>
</evidence>
<evidence type="ECO:0000256" key="1">
    <source>
        <dbReference type="SAM" id="MobiDB-lite"/>
    </source>
</evidence>
<dbReference type="GO" id="GO:0016601">
    <property type="term" value="P:Rac protein signal transduction"/>
    <property type="evidence" value="ECO:0007669"/>
    <property type="project" value="TreeGrafter"/>
</dbReference>
<dbReference type="GO" id="GO:1905762">
    <property type="term" value="F:CCR4-NOT complex binding"/>
    <property type="evidence" value="ECO:0007669"/>
    <property type="project" value="TreeGrafter"/>
</dbReference>
<dbReference type="PANTHER" id="PTHR15703">
    <property type="entry name" value="RIKEN CDNA 4931406P16 GENE"/>
    <property type="match status" value="1"/>
</dbReference>
<sequence length="213" mass="23371">MEKVCPIVFGAHKGHQSRKNSLNNTWSTAHDSASSSDESSNNGEGMLSMGLGLSGQNLLHSVSRRRHSSDDACESVKPNKSIMEVNPHYLDVVQMDSKSTKTWPPKVIWQQQRALSPQNPAVGSHREAQPAAMMMPKDTLNVHPPLTPQWSDPVTFRNQPGWSYMTGSTPVSPAGSMTMIPHGYMPPMSSPGHPLTRGHPKLDRRPAHPGHFS</sequence>
<comment type="caution">
    <text evidence="2">The sequence shown here is derived from an EMBL/GenBank/DDBJ whole genome shotgun (WGS) entry which is preliminary data.</text>
</comment>
<reference evidence="2 3" key="1">
    <citation type="journal article" date="2017" name="PLoS Biol.">
        <title>The sea cucumber genome provides insights into morphological evolution and visceral regeneration.</title>
        <authorList>
            <person name="Zhang X."/>
            <person name="Sun L."/>
            <person name="Yuan J."/>
            <person name="Sun Y."/>
            <person name="Gao Y."/>
            <person name="Zhang L."/>
            <person name="Li S."/>
            <person name="Dai H."/>
            <person name="Hamel J.F."/>
            <person name="Liu C."/>
            <person name="Yu Y."/>
            <person name="Liu S."/>
            <person name="Lin W."/>
            <person name="Guo K."/>
            <person name="Jin S."/>
            <person name="Xu P."/>
            <person name="Storey K.B."/>
            <person name="Huan P."/>
            <person name="Zhang T."/>
            <person name="Zhou Y."/>
            <person name="Zhang J."/>
            <person name="Lin C."/>
            <person name="Li X."/>
            <person name="Xing L."/>
            <person name="Huo D."/>
            <person name="Sun M."/>
            <person name="Wang L."/>
            <person name="Mercier A."/>
            <person name="Li F."/>
            <person name="Yang H."/>
            <person name="Xiang J."/>
        </authorList>
    </citation>
    <scope>NUCLEOTIDE SEQUENCE [LARGE SCALE GENOMIC DNA]</scope>
    <source>
        <strain evidence="2">Shaxun</strain>
        <tissue evidence="2">Muscle</tissue>
    </source>
</reference>
<evidence type="ECO:0000313" key="3">
    <source>
        <dbReference type="Proteomes" id="UP000230750"/>
    </source>
</evidence>
<organism evidence="2 3">
    <name type="scientific">Stichopus japonicus</name>
    <name type="common">Sea cucumber</name>
    <dbReference type="NCBI Taxonomy" id="307972"/>
    <lineage>
        <taxon>Eukaryota</taxon>
        <taxon>Metazoa</taxon>
        <taxon>Echinodermata</taxon>
        <taxon>Eleutherozoa</taxon>
        <taxon>Echinozoa</taxon>
        <taxon>Holothuroidea</taxon>
        <taxon>Aspidochirotacea</taxon>
        <taxon>Aspidochirotida</taxon>
        <taxon>Stichopodidae</taxon>
        <taxon>Apostichopus</taxon>
    </lineage>
</organism>
<proteinExistence type="predicted"/>
<protein>
    <submittedName>
        <fullName evidence="2">Uncharacterized protein</fullName>
    </submittedName>
</protein>
<dbReference type="EMBL" id="MRZV01000562">
    <property type="protein sequence ID" value="PIK47738.1"/>
    <property type="molecule type" value="Genomic_DNA"/>
</dbReference>
<feature type="compositionally biased region" description="Low complexity" evidence="1">
    <location>
        <begin position="27"/>
        <end position="52"/>
    </location>
</feature>
<feature type="region of interest" description="Disordered" evidence="1">
    <location>
        <begin position="187"/>
        <end position="213"/>
    </location>
</feature>
<keyword evidence="3" id="KW-1185">Reference proteome</keyword>